<reference evidence="1 2" key="2">
    <citation type="journal article" date="2016" name="Genome Announc.">
        <title>Draft Genome Sequence of Oceanobacillus picturae Heshi-B3, Isolated from Fermented Rice Bran in a Traditional Japanese Seafood Dish.</title>
        <authorList>
            <person name="Akuzawa S."/>
            <person name="Nagaoka J."/>
            <person name="Kanekatsu M."/>
            <person name="Kanesaki Y."/>
            <person name="Suzuki T."/>
        </authorList>
    </citation>
    <scope>NUCLEOTIDE SEQUENCE [LARGE SCALE GENOMIC DNA]</scope>
    <source>
        <strain evidence="1 2">Heshi-B3</strain>
    </source>
</reference>
<name>A0A0U9H9Z8_9BACI</name>
<keyword evidence="1" id="KW-0030">Aminoacyl-tRNA synthetase</keyword>
<reference evidence="2" key="1">
    <citation type="submission" date="2015-07" db="EMBL/GenBank/DDBJ databases">
        <title>Draft Genome Sequence of Oceanobacillus picturae Heshi-B3 that Was Isolated from Fermented Rice Bran with Aging Salted Mackerel, Which Was Named Heshiko as Traditional Fermented Seafood in Japan.</title>
        <authorList>
            <person name="Akuzawa S."/>
            <person name="Nakagawa J."/>
            <person name="Kanekatsu T."/>
            <person name="Kanesaki Y."/>
            <person name="Suzuki T."/>
        </authorList>
    </citation>
    <scope>NUCLEOTIDE SEQUENCE [LARGE SCALE GENOMIC DNA]</scope>
    <source>
        <strain evidence="2">Heshi-B3</strain>
    </source>
</reference>
<protein>
    <submittedName>
        <fullName evidence="1">Glycine-tRNA synthetase subunit beta</fullName>
    </submittedName>
</protein>
<organism evidence="1 2">
    <name type="scientific">Oceanobacillus picturae</name>
    <dbReference type="NCBI Taxonomy" id="171693"/>
    <lineage>
        <taxon>Bacteria</taxon>
        <taxon>Bacillati</taxon>
        <taxon>Bacillota</taxon>
        <taxon>Bacilli</taxon>
        <taxon>Bacillales</taxon>
        <taxon>Bacillaceae</taxon>
        <taxon>Oceanobacillus</taxon>
    </lineage>
</organism>
<accession>A0A0U9H9Z8</accession>
<dbReference type="EMBL" id="BBXV01000048">
    <property type="protein sequence ID" value="GAQ19491.1"/>
    <property type="molecule type" value="Genomic_DNA"/>
</dbReference>
<dbReference type="GO" id="GO:0004812">
    <property type="term" value="F:aminoacyl-tRNA ligase activity"/>
    <property type="evidence" value="ECO:0007669"/>
    <property type="project" value="UniProtKB-KW"/>
</dbReference>
<gene>
    <name evidence="1" type="ORF">OPHB3_3460</name>
</gene>
<keyword evidence="1" id="KW-0436">Ligase</keyword>
<proteinExistence type="predicted"/>
<dbReference type="AlphaFoldDB" id="A0A0U9H9Z8"/>
<comment type="caution">
    <text evidence="1">The sequence shown here is derived from an EMBL/GenBank/DDBJ whole genome shotgun (WGS) entry which is preliminary data.</text>
</comment>
<dbReference type="Proteomes" id="UP000052946">
    <property type="component" value="Unassembled WGS sequence"/>
</dbReference>
<sequence length="93" mass="11317">MRRENEETLRKLHAQYPKIRSTEYPEVHNSEVYESIQDLEFVFPQDGKVQPRYAKETKISYKYALTVRHYITNKLLIDDVRDGERIVFNNYYK</sequence>
<evidence type="ECO:0000313" key="1">
    <source>
        <dbReference type="EMBL" id="GAQ19491.1"/>
    </source>
</evidence>
<evidence type="ECO:0000313" key="2">
    <source>
        <dbReference type="Proteomes" id="UP000052946"/>
    </source>
</evidence>
<dbReference type="RefSeq" id="WP_058951111.1">
    <property type="nucleotide sequence ID" value="NZ_BBXV01000048.1"/>
</dbReference>